<keyword evidence="2" id="KW-1003">Cell membrane</keyword>
<feature type="repeat" description="TPR" evidence="10">
    <location>
        <begin position="629"/>
        <end position="662"/>
    </location>
</feature>
<feature type="repeat" description="TPR" evidence="10">
    <location>
        <begin position="459"/>
        <end position="492"/>
    </location>
</feature>
<proteinExistence type="predicted"/>
<evidence type="ECO:0000256" key="2">
    <source>
        <dbReference type="ARBA" id="ARBA00022475"/>
    </source>
</evidence>
<feature type="transmembrane region" description="Helical" evidence="11">
    <location>
        <begin position="431"/>
        <end position="448"/>
    </location>
</feature>
<evidence type="ECO:0000256" key="8">
    <source>
        <dbReference type="ARBA" id="ARBA00022989"/>
    </source>
</evidence>
<keyword evidence="9 11" id="KW-0472">Membrane</keyword>
<dbReference type="Pfam" id="PF13231">
    <property type="entry name" value="PMT_2"/>
    <property type="match status" value="1"/>
</dbReference>
<evidence type="ECO:0000313" key="14">
    <source>
        <dbReference type="Proteomes" id="UP000319619"/>
    </source>
</evidence>
<dbReference type="InterPro" id="IPR019734">
    <property type="entry name" value="TPR_rpt"/>
</dbReference>
<dbReference type="GO" id="GO:0005886">
    <property type="term" value="C:plasma membrane"/>
    <property type="evidence" value="ECO:0007669"/>
    <property type="project" value="UniProtKB-SubCell"/>
</dbReference>
<dbReference type="PANTHER" id="PTHR33908:SF11">
    <property type="entry name" value="MEMBRANE PROTEIN"/>
    <property type="match status" value="1"/>
</dbReference>
<dbReference type="Pfam" id="PF13432">
    <property type="entry name" value="TPR_16"/>
    <property type="match status" value="1"/>
</dbReference>
<comment type="subcellular location">
    <subcellularLocation>
        <location evidence="1">Cell membrane</location>
        <topology evidence="1">Multi-pass membrane protein</topology>
    </subcellularLocation>
</comment>
<feature type="transmembrane region" description="Helical" evidence="11">
    <location>
        <begin position="405"/>
        <end position="424"/>
    </location>
</feature>
<evidence type="ECO:0000256" key="10">
    <source>
        <dbReference type="PROSITE-ProRule" id="PRU00339"/>
    </source>
</evidence>
<evidence type="ECO:0000256" key="11">
    <source>
        <dbReference type="SAM" id="Phobius"/>
    </source>
</evidence>
<evidence type="ECO:0000256" key="4">
    <source>
        <dbReference type="ARBA" id="ARBA00022679"/>
    </source>
</evidence>
<protein>
    <recommendedName>
        <fullName evidence="12">Glycosyltransferase RgtA/B/C/D-like domain-containing protein</fullName>
    </recommendedName>
</protein>
<keyword evidence="6" id="KW-0677">Repeat</keyword>
<dbReference type="Proteomes" id="UP000319619">
    <property type="component" value="Unassembled WGS sequence"/>
</dbReference>
<dbReference type="InterPro" id="IPR050297">
    <property type="entry name" value="LipidA_mod_glycosyltrf_83"/>
</dbReference>
<dbReference type="InterPro" id="IPR011990">
    <property type="entry name" value="TPR-like_helical_dom_sf"/>
</dbReference>
<dbReference type="Gene3D" id="1.25.40.10">
    <property type="entry name" value="Tetratricopeptide repeat domain"/>
    <property type="match status" value="2"/>
</dbReference>
<keyword evidence="3" id="KW-0328">Glycosyltransferase</keyword>
<evidence type="ECO:0000256" key="1">
    <source>
        <dbReference type="ARBA" id="ARBA00004651"/>
    </source>
</evidence>
<feature type="transmembrane region" description="Helical" evidence="11">
    <location>
        <begin position="210"/>
        <end position="230"/>
    </location>
</feature>
<feature type="transmembrane region" description="Helical" evidence="11">
    <location>
        <begin position="138"/>
        <end position="159"/>
    </location>
</feature>
<evidence type="ECO:0000256" key="9">
    <source>
        <dbReference type="ARBA" id="ARBA00023136"/>
    </source>
</evidence>
<feature type="transmembrane region" description="Helical" evidence="11">
    <location>
        <begin position="353"/>
        <end position="372"/>
    </location>
</feature>
<dbReference type="PROSITE" id="PS50005">
    <property type="entry name" value="TPR"/>
    <property type="match status" value="2"/>
</dbReference>
<evidence type="ECO:0000259" key="12">
    <source>
        <dbReference type="Pfam" id="PF13231"/>
    </source>
</evidence>
<dbReference type="Pfam" id="PF07719">
    <property type="entry name" value="TPR_2"/>
    <property type="match status" value="1"/>
</dbReference>
<evidence type="ECO:0000256" key="7">
    <source>
        <dbReference type="ARBA" id="ARBA00022803"/>
    </source>
</evidence>
<dbReference type="InterPro" id="IPR013105">
    <property type="entry name" value="TPR_2"/>
</dbReference>
<dbReference type="PANTHER" id="PTHR33908">
    <property type="entry name" value="MANNOSYLTRANSFERASE YKCB-RELATED"/>
    <property type="match status" value="1"/>
</dbReference>
<dbReference type="AlphaFoldDB" id="A0A532V062"/>
<gene>
    <name evidence="13" type="ORF">CEE37_06475</name>
</gene>
<feature type="transmembrane region" description="Helical" evidence="11">
    <location>
        <begin position="379"/>
        <end position="399"/>
    </location>
</feature>
<keyword evidence="5 11" id="KW-0812">Transmembrane</keyword>
<evidence type="ECO:0000313" key="13">
    <source>
        <dbReference type="EMBL" id="TKJ40605.1"/>
    </source>
</evidence>
<dbReference type="PROSITE" id="PS50293">
    <property type="entry name" value="TPR_REGION"/>
    <property type="match status" value="1"/>
</dbReference>
<feature type="transmembrane region" description="Helical" evidence="11">
    <location>
        <begin position="16"/>
        <end position="34"/>
    </location>
</feature>
<dbReference type="SMART" id="SM00028">
    <property type="entry name" value="TPR"/>
    <property type="match status" value="5"/>
</dbReference>
<feature type="transmembrane region" description="Helical" evidence="11">
    <location>
        <begin position="171"/>
        <end position="203"/>
    </location>
</feature>
<organism evidence="13 14">
    <name type="scientific">candidate division LCP-89 bacterium B3_LCP</name>
    <dbReference type="NCBI Taxonomy" id="2012998"/>
    <lineage>
        <taxon>Bacteria</taxon>
        <taxon>Pseudomonadati</taxon>
        <taxon>Bacteria division LCP-89</taxon>
    </lineage>
</organism>
<reference evidence="13 14" key="1">
    <citation type="submission" date="2017-06" db="EMBL/GenBank/DDBJ databases">
        <title>Novel microbial phyla capable of carbon fixation and sulfur reduction in deep-sea sediments.</title>
        <authorList>
            <person name="Huang J."/>
            <person name="Baker B."/>
            <person name="Wang Y."/>
        </authorList>
    </citation>
    <scope>NUCLEOTIDE SEQUENCE [LARGE SCALE GENOMIC DNA]</scope>
    <source>
        <strain evidence="13">B3_LCP</strain>
    </source>
</reference>
<accession>A0A532V062</accession>
<dbReference type="SUPFAM" id="SSF48452">
    <property type="entry name" value="TPR-like"/>
    <property type="match status" value="1"/>
</dbReference>
<dbReference type="InterPro" id="IPR038731">
    <property type="entry name" value="RgtA/B/C-like"/>
</dbReference>
<feature type="transmembrane region" description="Helical" evidence="11">
    <location>
        <begin position="96"/>
        <end position="117"/>
    </location>
</feature>
<evidence type="ECO:0000256" key="3">
    <source>
        <dbReference type="ARBA" id="ARBA00022676"/>
    </source>
</evidence>
<dbReference type="EMBL" id="NJBN01000004">
    <property type="protein sequence ID" value="TKJ40605.1"/>
    <property type="molecule type" value="Genomic_DNA"/>
</dbReference>
<sequence>MYHNHAEKDIQRRPGHAGLVIFLFALSLRLIHIWCVSDTPFFTSPILDAEVYDQRAWNIATGAGYSNDAFFQAPLYSYLLAAIYKIFGHNYLVPRLIQALLGALTAWMIFLLGCRIYSRKIGIIAGIIASVYAPLIHYSAQLLIPTLYVFLVTLFLITFHRLLDKQGRWDFFLTGLIIGIAALARPNILIFLPIALAWMLFYLKSRGKNVALFLLGIFLTVMPVSLRNYIVADDLVVISSQSGVNFYMGNNRFANGYSGWVPGTSKDWWGEGYRQTINIAEQAAGHPLKASSVSQYWWGRAFTEISQYPLQWGGLLLQKTRYLLTGHELSDTEDIYFHRRFSGVLWLLLWEKLVSFPFGLILPLALLGLALSTDRKRQLHLIFFQLSYAAGIILFMVTARYRLPLVPVLCIWAAVGISEPIRLIKERKISRYALTFIGFLILLIFVNINPVKGRRSAGFDGLFNLGSKYLENGQYDQALSAFREAVYLDSSSGRPVNGCGMVLLKMGRTQEAKDEFSRAILLTPSLLQARNNLGRILQGEGGLEAAVKQFKYVITVDSSNVFAHRGLADVLLQLGEFSSAEKHYAIAYSLGTDDRQLMSRWAQTLVQQHKFTEALKVNSELLLREPTNVRVHHNQARIYMAVDSTERAIEELEIVLRLSPENAEAQEQLKKLRR</sequence>
<evidence type="ECO:0000256" key="6">
    <source>
        <dbReference type="ARBA" id="ARBA00022737"/>
    </source>
</evidence>
<comment type="caution">
    <text evidence="13">The sequence shown here is derived from an EMBL/GenBank/DDBJ whole genome shotgun (WGS) entry which is preliminary data.</text>
</comment>
<dbReference type="GO" id="GO:0016763">
    <property type="term" value="F:pentosyltransferase activity"/>
    <property type="evidence" value="ECO:0007669"/>
    <property type="project" value="TreeGrafter"/>
</dbReference>
<name>A0A532V062_UNCL8</name>
<feature type="domain" description="Glycosyltransferase RgtA/B/C/D-like" evidence="12">
    <location>
        <begin position="73"/>
        <end position="223"/>
    </location>
</feature>
<keyword evidence="7 10" id="KW-0802">TPR repeat</keyword>
<keyword evidence="8 11" id="KW-1133">Transmembrane helix</keyword>
<evidence type="ECO:0000256" key="5">
    <source>
        <dbReference type="ARBA" id="ARBA00022692"/>
    </source>
</evidence>
<keyword evidence="4" id="KW-0808">Transferase</keyword>
<dbReference type="GO" id="GO:0009103">
    <property type="term" value="P:lipopolysaccharide biosynthetic process"/>
    <property type="evidence" value="ECO:0007669"/>
    <property type="project" value="UniProtKB-ARBA"/>
</dbReference>